<organism evidence="2 3">
    <name type="scientific">Halohasta litchfieldiae</name>
    <dbReference type="NCBI Taxonomy" id="1073996"/>
    <lineage>
        <taxon>Archaea</taxon>
        <taxon>Methanobacteriati</taxon>
        <taxon>Methanobacteriota</taxon>
        <taxon>Stenosarchaea group</taxon>
        <taxon>Halobacteria</taxon>
        <taxon>Halobacteriales</taxon>
        <taxon>Haloferacaceae</taxon>
        <taxon>Halohasta</taxon>
    </lineage>
</organism>
<evidence type="ECO:0000313" key="3">
    <source>
        <dbReference type="Proteomes" id="UP000198888"/>
    </source>
</evidence>
<accession>A0A2H4Q5Q7</accession>
<protein>
    <submittedName>
        <fullName evidence="2">Uncharacterized protein</fullName>
    </submittedName>
</protein>
<name>A0A1H6RPW5_9EURY</name>
<evidence type="ECO:0000313" key="2">
    <source>
        <dbReference type="EMBL" id="SEI53860.1"/>
    </source>
</evidence>
<sequence>MNRRTYLAVGSSVAVAGCLGYFEDDETEAPESNAETQSTGDMESESSADESEPEADEPQSDPEPDPEEQTDDRQQSTDEIEFQRSLETAEQQYRRALQEYVPEGSDQTLLDVFPSTEIEYNNAREYLETASDILWQETRELATTAQQEATVREYRTYDELIPDLARIQRYIYLVYTRIKPVSAEPTYSRRPSQLASLKADYEALGEELAEKELYMDEIQTKYDQQAWQIELVDRMFTGLVNIGGPQQRNSRSQTELQLARNEFRTVTEQLEDPTSAPPEDRTDQEFLKLATEWFELADDTLREGST</sequence>
<dbReference type="RefSeq" id="WP_089670884.1">
    <property type="nucleotide sequence ID" value="NZ_CP024845.1"/>
</dbReference>
<proteinExistence type="predicted"/>
<dbReference type="GeneID" id="35003778"/>
<evidence type="ECO:0000256" key="1">
    <source>
        <dbReference type="SAM" id="MobiDB-lite"/>
    </source>
</evidence>
<gene>
    <name evidence="2" type="ORF">SAMN05444271_102117</name>
</gene>
<dbReference type="Proteomes" id="UP000198888">
    <property type="component" value="Unassembled WGS sequence"/>
</dbReference>
<dbReference type="EMBL" id="FNYR01000002">
    <property type="protein sequence ID" value="SEI53860.1"/>
    <property type="molecule type" value="Genomic_DNA"/>
</dbReference>
<feature type="compositionally biased region" description="Acidic residues" evidence="1">
    <location>
        <begin position="42"/>
        <end position="70"/>
    </location>
</feature>
<accession>A0A1H6RPW5</accession>
<dbReference type="PROSITE" id="PS51257">
    <property type="entry name" value="PROKAR_LIPOPROTEIN"/>
    <property type="match status" value="1"/>
</dbReference>
<dbReference type="AlphaFoldDB" id="A0A1H6RPW5"/>
<keyword evidence="3" id="KW-1185">Reference proteome</keyword>
<dbReference type="KEGG" id="hae:halTADL_3010"/>
<reference evidence="2 3" key="1">
    <citation type="submission" date="2016-10" db="EMBL/GenBank/DDBJ databases">
        <authorList>
            <person name="de Groot N.N."/>
        </authorList>
    </citation>
    <scope>NUCLEOTIDE SEQUENCE [LARGE SCALE GENOMIC DNA]</scope>
    <source>
        <strain evidence="2 3">DSM 22187</strain>
    </source>
</reference>
<feature type="region of interest" description="Disordered" evidence="1">
    <location>
        <begin position="24"/>
        <end position="78"/>
    </location>
</feature>